<reference evidence="4 7" key="1">
    <citation type="submission" date="2023-07" db="EMBL/GenBank/DDBJ databases">
        <authorList>
            <person name="Peeters C."/>
        </authorList>
    </citation>
    <scope>NUCLEOTIDE SEQUENCE</scope>
    <source>
        <strain evidence="5 7">R-77569</strain>
        <strain evidence="4">R-77591</strain>
    </source>
</reference>
<dbReference type="GO" id="GO:0009244">
    <property type="term" value="P:lipopolysaccharide core region biosynthetic process"/>
    <property type="evidence" value="ECO:0007669"/>
    <property type="project" value="TreeGrafter"/>
</dbReference>
<dbReference type="SUPFAM" id="SSF53756">
    <property type="entry name" value="UDP-Glycosyltransferase/glycogen phosphorylase"/>
    <property type="match status" value="1"/>
</dbReference>
<evidence type="ECO:0000313" key="7">
    <source>
        <dbReference type="Proteomes" id="UP001190452"/>
    </source>
</evidence>
<evidence type="ECO:0000313" key="4">
    <source>
        <dbReference type="EMBL" id="CAJ0680433.1"/>
    </source>
</evidence>
<evidence type="ECO:0000256" key="1">
    <source>
        <dbReference type="ARBA" id="ARBA00022676"/>
    </source>
</evidence>
<dbReference type="RefSeq" id="WP_104565090.1">
    <property type="nucleotide sequence ID" value="NZ_CATVXE010000003.1"/>
</dbReference>
<comment type="caution">
    <text evidence="4">The sequence shown here is derived from an EMBL/GenBank/DDBJ whole genome shotgun (WGS) entry which is preliminary data.</text>
</comment>
<dbReference type="Pfam" id="PF01075">
    <property type="entry name" value="Glyco_transf_9"/>
    <property type="match status" value="1"/>
</dbReference>
<feature type="region of interest" description="Disordered" evidence="3">
    <location>
        <begin position="359"/>
        <end position="386"/>
    </location>
</feature>
<evidence type="ECO:0000256" key="3">
    <source>
        <dbReference type="SAM" id="MobiDB-lite"/>
    </source>
</evidence>
<dbReference type="CDD" id="cd03789">
    <property type="entry name" value="GT9_LPS_heptosyltransferase"/>
    <property type="match status" value="1"/>
</dbReference>
<gene>
    <name evidence="5" type="ORF">R77569_01687</name>
    <name evidence="4" type="ORF">R77591_00838</name>
</gene>
<proteinExistence type="predicted"/>
<dbReference type="GO" id="GO:0005829">
    <property type="term" value="C:cytosol"/>
    <property type="evidence" value="ECO:0007669"/>
    <property type="project" value="TreeGrafter"/>
</dbReference>
<keyword evidence="2" id="KW-0808">Transferase</keyword>
<keyword evidence="7" id="KW-1185">Reference proteome</keyword>
<sequence>MTPPVELLRGARRIAVFRALQLGDMLCAVPALRALRAAAPHAHITLVGLPWARQFQQRYADLLDDFVAFPGGDAFPEAGPADTDATQAFYADMQARRLDVAIQLHGSGPQSTEVVRRFGARQVFGFRPDAATARQADPALLPWPTQLPEAERLLALLTYLGAPAVPAIPDFPLRREDYAEALALLRHHALDRDRLVCLHAGARMPTRRWWPERFAAVADTLIVSGFHVVMTGAPSEAELVDAVRSRMRQRAASLVGQTSLGGLAALLRLARLLICNDTGVSHVAAAVRAPSIVVACGSDAARWAPADRILHRVLAAAPPCRPCMHWTCPTQHECARDVSVRQVLDAAYGALFDPDLELRTSPPAPTRAASAPVPPSASKTLGSTTP</sequence>
<dbReference type="AlphaFoldDB" id="A0AAD2EEK0"/>
<dbReference type="InterPro" id="IPR002201">
    <property type="entry name" value="Glyco_trans_9"/>
</dbReference>
<dbReference type="GO" id="GO:0008713">
    <property type="term" value="F:ADP-heptose-lipopolysaccharide heptosyltransferase activity"/>
    <property type="evidence" value="ECO:0007669"/>
    <property type="project" value="TreeGrafter"/>
</dbReference>
<evidence type="ECO:0008006" key="8">
    <source>
        <dbReference type="Google" id="ProtNLM"/>
    </source>
</evidence>
<evidence type="ECO:0000313" key="6">
    <source>
        <dbReference type="Proteomes" id="UP001190002"/>
    </source>
</evidence>
<protein>
    <recommendedName>
        <fullName evidence="8">ADP-heptose--LPS heptosyltransferase</fullName>
    </recommendedName>
</protein>
<dbReference type="Proteomes" id="UP001190002">
    <property type="component" value="Unassembled WGS sequence"/>
</dbReference>
<organism evidence="4 6">
    <name type="scientific">Ralstonia mannitolilytica</name>
    <dbReference type="NCBI Taxonomy" id="105219"/>
    <lineage>
        <taxon>Bacteria</taxon>
        <taxon>Pseudomonadati</taxon>
        <taxon>Pseudomonadota</taxon>
        <taxon>Betaproteobacteria</taxon>
        <taxon>Burkholderiales</taxon>
        <taxon>Burkholderiaceae</taxon>
        <taxon>Ralstonia</taxon>
    </lineage>
</organism>
<dbReference type="PANTHER" id="PTHR30160">
    <property type="entry name" value="TETRAACYLDISACCHARIDE 4'-KINASE-RELATED"/>
    <property type="match status" value="1"/>
</dbReference>
<dbReference type="PANTHER" id="PTHR30160:SF1">
    <property type="entry name" value="LIPOPOLYSACCHARIDE 1,2-N-ACETYLGLUCOSAMINETRANSFERASE-RELATED"/>
    <property type="match status" value="1"/>
</dbReference>
<dbReference type="InterPro" id="IPR051199">
    <property type="entry name" value="LPS_LOS_Heptosyltrfase"/>
</dbReference>
<dbReference type="Gene3D" id="3.40.50.2000">
    <property type="entry name" value="Glycogen Phosphorylase B"/>
    <property type="match status" value="2"/>
</dbReference>
<dbReference type="EMBL" id="CATVXE010000003">
    <property type="protein sequence ID" value="CAJ0680433.1"/>
    <property type="molecule type" value="Genomic_DNA"/>
</dbReference>
<evidence type="ECO:0000313" key="5">
    <source>
        <dbReference type="EMBL" id="CAJ0864210.1"/>
    </source>
</evidence>
<dbReference type="Proteomes" id="UP001190452">
    <property type="component" value="Unassembled WGS sequence"/>
</dbReference>
<keyword evidence="1" id="KW-0328">Glycosyltransferase</keyword>
<name>A0AAD2EEK0_9RALS</name>
<evidence type="ECO:0000256" key="2">
    <source>
        <dbReference type="ARBA" id="ARBA00022679"/>
    </source>
</evidence>
<dbReference type="EMBL" id="CAUDKV010000005">
    <property type="protein sequence ID" value="CAJ0864210.1"/>
    <property type="molecule type" value="Genomic_DNA"/>
</dbReference>
<accession>A0AAD2EEK0</accession>